<keyword evidence="8" id="KW-0221">Differentiation</keyword>
<dbReference type="OrthoDB" id="199930at2759"/>
<feature type="compositionally biased region" description="Basic and acidic residues" evidence="12">
    <location>
        <begin position="948"/>
        <end position="966"/>
    </location>
</feature>
<feature type="repeat" description="TPR" evidence="11">
    <location>
        <begin position="10"/>
        <end position="43"/>
    </location>
</feature>
<dbReference type="Gene3D" id="1.25.10.10">
    <property type="entry name" value="Leucine-rich Repeat Variant"/>
    <property type="match status" value="2"/>
</dbReference>
<keyword evidence="9 11" id="KW-0802">TPR repeat</keyword>
<evidence type="ECO:0000256" key="11">
    <source>
        <dbReference type="PROSITE-ProRule" id="PRU00339"/>
    </source>
</evidence>
<dbReference type="Proteomes" id="UP000037460">
    <property type="component" value="Unassembled WGS sequence"/>
</dbReference>
<comment type="caution">
    <text evidence="14">The sequence shown here is derived from an EMBL/GenBank/DDBJ whole genome shotgun (WGS) entry which is preliminary data.</text>
</comment>
<protein>
    <recommendedName>
        <fullName evidence="4">Protein unc-45 homolog B</fullName>
    </recommendedName>
</protein>
<sequence>MLVPDDSSMIESLKAAGNEQLKAGKLPEALTSYTAALDKDPEKKHADASALLANRALVYLKLSQPEKSKEDCTAALAINPRYGKAYYRRAQACEAMNKLADAFKDVRMLMQLEPTNKEAVQLAAKLKRAMEERAAKSDLSTPTQAVEMLRTAAAGSDDQLQAAGKLSRIAEDGGRSAELVHAGAVEVLVQLLPSEVAKAADISMPIVGLAIEALDRMSGPEDKAQSEVLKAMTKAQGGSAIGRLLGVATAAAEAGKELGEADAEAAAAAIAHGLPPAPPKEPDRVKNLLLTARRSLSLLASAAGCRSALGTQDAQGMLVVSLLPFLRHHESSIARAGQDGLIRVVDKDKEAASAVLPQVFKELIWLLGDEESQQHKMALGVLSVLMAKIGGSKDGKEEGENTPALSKVCESVLSPILRSDHVEWAEHVAAVHGVTAVLEVNKEVGANLLRQESIFWSLAEAADLDDEDLQKSLAEIYAHAASDQSQFRDKAGEEPIKNLKTMLKSTKPRVRCRACVALAKTALIHQSHRVTINPTGKLLTATLGLLEAKVAPSVHRWAVEAFMYLTILPDTKMFLVEQGTSFGSLTALSQSIASEPSLGFSLLSSFRRLVSPREKSDDQKRLEAEMDKAQIEQMKQLAAGGLGAPPSEREDDPAILTKLAHRLVMDDAVLVVAEALAQSKSESLHRPAADVLLAMATEPDARGKIVQQGGFKALCGLTLSEDAKTASAAAWALAKVGISINPALYPRRTGSGPEAMVKPIIKLIDDLSHELSTFEACMCLCNLATVDDLKEKIVKEKGWRALEMALTSENPLVQRAAIEAMSNLVSHDEIAQKFTSPTSTATKVFVGFCGSDDVKSQIAAVGGIATLLGWQSPEIGGSLLQAGVLEPLVEIALICEEPGLVHRAAAALQRLLTSSTEAMIGPEGGTEEHQRRVAEQEAADAAAEAEEAAAKAEAERKKAAKAEKAKAAKALAEGFPAGETTLGEMAPVIEEADDDEDDDDGEVI</sequence>
<keyword evidence="6" id="KW-0963">Cytoplasm</keyword>
<keyword evidence="5" id="KW-0217">Developmental protein</keyword>
<evidence type="ECO:0000256" key="8">
    <source>
        <dbReference type="ARBA" id="ARBA00022782"/>
    </source>
</evidence>
<dbReference type="GO" id="GO:0030154">
    <property type="term" value="P:cell differentiation"/>
    <property type="evidence" value="ECO:0007669"/>
    <property type="project" value="UniProtKB-KW"/>
</dbReference>
<keyword evidence="15" id="KW-1185">Reference proteome</keyword>
<evidence type="ECO:0000256" key="5">
    <source>
        <dbReference type="ARBA" id="ARBA00022473"/>
    </source>
</evidence>
<evidence type="ECO:0000256" key="7">
    <source>
        <dbReference type="ARBA" id="ARBA00022541"/>
    </source>
</evidence>
<evidence type="ECO:0000256" key="1">
    <source>
        <dbReference type="ARBA" id="ARBA00004161"/>
    </source>
</evidence>
<feature type="region of interest" description="Disordered" evidence="12">
    <location>
        <begin position="921"/>
        <end position="1004"/>
    </location>
</feature>
<evidence type="ECO:0000256" key="3">
    <source>
        <dbReference type="ARBA" id="ARBA00004556"/>
    </source>
</evidence>
<accession>A0A0M0JVG3</accession>
<evidence type="ECO:0000256" key="6">
    <source>
        <dbReference type="ARBA" id="ARBA00022490"/>
    </source>
</evidence>
<dbReference type="InterPro" id="IPR024660">
    <property type="entry name" value="UCS_central_dom"/>
</dbReference>
<dbReference type="InterPro" id="IPR011989">
    <property type="entry name" value="ARM-like"/>
</dbReference>
<dbReference type="InterPro" id="IPR016024">
    <property type="entry name" value="ARM-type_fold"/>
</dbReference>
<evidence type="ECO:0000256" key="12">
    <source>
        <dbReference type="SAM" id="MobiDB-lite"/>
    </source>
</evidence>
<dbReference type="PANTHER" id="PTHR45994:SF1">
    <property type="entry name" value="FI21225P1"/>
    <property type="match status" value="1"/>
</dbReference>
<dbReference type="PANTHER" id="PTHR45994">
    <property type="entry name" value="FI21225P1"/>
    <property type="match status" value="1"/>
</dbReference>
<dbReference type="PROSITE" id="PS50005">
    <property type="entry name" value="TPR"/>
    <property type="match status" value="1"/>
</dbReference>
<name>A0A0M0JVG3_9EUKA</name>
<proteinExistence type="predicted"/>
<feature type="compositionally biased region" description="Acidic residues" evidence="12">
    <location>
        <begin position="990"/>
        <end position="1004"/>
    </location>
</feature>
<gene>
    <name evidence="14" type="ORF">Ctob_004987</name>
</gene>
<evidence type="ECO:0000313" key="15">
    <source>
        <dbReference type="Proteomes" id="UP000037460"/>
    </source>
</evidence>
<dbReference type="GO" id="GO:0051879">
    <property type="term" value="F:Hsp90 protein binding"/>
    <property type="evidence" value="ECO:0007669"/>
    <property type="project" value="TreeGrafter"/>
</dbReference>
<evidence type="ECO:0000256" key="9">
    <source>
        <dbReference type="ARBA" id="ARBA00022803"/>
    </source>
</evidence>
<dbReference type="EMBL" id="JWZX01002205">
    <property type="protein sequence ID" value="KOO30535.1"/>
    <property type="molecule type" value="Genomic_DNA"/>
</dbReference>
<dbReference type="SMART" id="SM00028">
    <property type="entry name" value="TPR"/>
    <property type="match status" value="3"/>
</dbReference>
<feature type="compositionally biased region" description="Basic and acidic residues" evidence="12">
    <location>
        <begin position="926"/>
        <end position="935"/>
    </location>
</feature>
<evidence type="ECO:0000256" key="10">
    <source>
        <dbReference type="ARBA" id="ARBA00023186"/>
    </source>
</evidence>
<keyword evidence="10" id="KW-0143">Chaperone</keyword>
<dbReference type="InterPro" id="IPR011990">
    <property type="entry name" value="TPR-like_helical_dom_sf"/>
</dbReference>
<evidence type="ECO:0000313" key="14">
    <source>
        <dbReference type="EMBL" id="KOO30535.1"/>
    </source>
</evidence>
<dbReference type="SMART" id="SM00185">
    <property type="entry name" value="ARM"/>
    <property type="match status" value="4"/>
</dbReference>
<reference evidence="15" key="1">
    <citation type="journal article" date="2015" name="PLoS Genet.">
        <title>Genome Sequence and Transcriptome Analyses of Chrysochromulina tobin: Metabolic Tools for Enhanced Algal Fitness in the Prominent Order Prymnesiales (Haptophyceae).</title>
        <authorList>
            <person name="Hovde B.T."/>
            <person name="Deodato C.R."/>
            <person name="Hunsperger H.M."/>
            <person name="Ryken S.A."/>
            <person name="Yost W."/>
            <person name="Jha R.K."/>
            <person name="Patterson J."/>
            <person name="Monnat R.J. Jr."/>
            <person name="Barlow S.B."/>
            <person name="Starkenburg S.R."/>
            <person name="Cattolico R.A."/>
        </authorList>
    </citation>
    <scope>NUCLEOTIDE SEQUENCE</scope>
    <source>
        <strain evidence="15">CCMP291</strain>
    </source>
</reference>
<dbReference type="Pfam" id="PF11701">
    <property type="entry name" value="UNC45-central"/>
    <property type="match status" value="1"/>
</dbReference>
<dbReference type="SUPFAM" id="SSF48371">
    <property type="entry name" value="ARM repeat"/>
    <property type="match status" value="2"/>
</dbReference>
<dbReference type="InterPro" id="IPR019734">
    <property type="entry name" value="TPR_rpt"/>
</dbReference>
<organism evidence="14 15">
    <name type="scientific">Chrysochromulina tobinii</name>
    <dbReference type="NCBI Taxonomy" id="1460289"/>
    <lineage>
        <taxon>Eukaryota</taxon>
        <taxon>Haptista</taxon>
        <taxon>Haptophyta</taxon>
        <taxon>Prymnesiophyceae</taxon>
        <taxon>Prymnesiales</taxon>
        <taxon>Chrysochromulinaceae</taxon>
        <taxon>Chrysochromulina</taxon>
    </lineage>
</organism>
<keyword evidence="7" id="KW-0517">Myogenesis</keyword>
<comment type="subcellular location">
    <subcellularLocation>
        <location evidence="1">Cytoplasm</location>
        <location evidence="1">Myofibril</location>
        <location evidence="1">Sarcomere</location>
        <location evidence="1">A band</location>
    </subcellularLocation>
    <subcellularLocation>
        <location evidence="2">Cytoplasm</location>
        <location evidence="2">Myofibril</location>
        <location evidence="2">Sarcomere</location>
        <location evidence="2">Z line</location>
    </subcellularLocation>
    <subcellularLocation>
        <location evidence="3">Cytoplasm</location>
        <location evidence="3">Perinuclear region</location>
    </subcellularLocation>
</comment>
<dbReference type="SUPFAM" id="SSF48452">
    <property type="entry name" value="TPR-like"/>
    <property type="match status" value="1"/>
</dbReference>
<evidence type="ECO:0000259" key="13">
    <source>
        <dbReference type="Pfam" id="PF11701"/>
    </source>
</evidence>
<dbReference type="AlphaFoldDB" id="A0A0M0JVG3"/>
<dbReference type="GO" id="GO:0048471">
    <property type="term" value="C:perinuclear region of cytoplasm"/>
    <property type="evidence" value="ECO:0007669"/>
    <property type="project" value="UniProtKB-SubCell"/>
</dbReference>
<evidence type="ECO:0000256" key="4">
    <source>
        <dbReference type="ARBA" id="ARBA00020768"/>
    </source>
</evidence>
<evidence type="ECO:0000256" key="2">
    <source>
        <dbReference type="ARBA" id="ARBA00004216"/>
    </source>
</evidence>
<dbReference type="Pfam" id="PF00514">
    <property type="entry name" value="Arm"/>
    <property type="match status" value="1"/>
</dbReference>
<dbReference type="Gene3D" id="1.25.40.10">
    <property type="entry name" value="Tetratricopeptide repeat domain"/>
    <property type="match status" value="1"/>
</dbReference>
<dbReference type="InterPro" id="IPR000225">
    <property type="entry name" value="Armadillo"/>
</dbReference>
<feature type="domain" description="UNC-45/Cro1/She4 central" evidence="13">
    <location>
        <begin position="405"/>
        <end position="521"/>
    </location>
</feature>